<name>D1C2M4_SPHTD</name>
<proteinExistence type="inferred from homology"/>
<evidence type="ECO:0000256" key="5">
    <source>
        <dbReference type="RuleBase" id="RU003888"/>
    </source>
</evidence>
<dbReference type="Pfam" id="PF00828">
    <property type="entry name" value="Ribosomal_L27A"/>
    <property type="match status" value="1"/>
</dbReference>
<dbReference type="GO" id="GO:0003735">
    <property type="term" value="F:structural constituent of ribosome"/>
    <property type="evidence" value="ECO:0007669"/>
    <property type="project" value="InterPro"/>
</dbReference>
<dbReference type="OrthoDB" id="9810293at2"/>
<dbReference type="eggNOG" id="COG0200">
    <property type="taxonomic scope" value="Bacteria"/>
</dbReference>
<evidence type="ECO:0000313" key="9">
    <source>
        <dbReference type="Proteomes" id="UP000002027"/>
    </source>
</evidence>
<keyword evidence="4" id="KW-0699">rRNA-binding</keyword>
<dbReference type="HAMAP" id="MF_01341">
    <property type="entry name" value="Ribosomal_uL15"/>
    <property type="match status" value="1"/>
</dbReference>
<sequence>MQLHDLKPAPGSRKERTRVGRGDGSGKGKTAGRGTKGQKARGTVRRGFEGGQNPIYKRLSYRRGFVNIFKKVYEVVNVGRLNELDIDGPITPEVLYERGVTRGLEYPVKILGDGEVTRPLTVRAHKFSKSAREKIEAAGGTVEAIS</sequence>
<comment type="function">
    <text evidence="4">Binds to the 23S rRNA.</text>
</comment>
<feature type="region of interest" description="Disordered" evidence="6">
    <location>
        <begin position="1"/>
        <end position="49"/>
    </location>
</feature>
<evidence type="ECO:0000256" key="1">
    <source>
        <dbReference type="ARBA" id="ARBA00007320"/>
    </source>
</evidence>
<evidence type="ECO:0000256" key="2">
    <source>
        <dbReference type="ARBA" id="ARBA00022980"/>
    </source>
</evidence>
<dbReference type="SUPFAM" id="SSF52080">
    <property type="entry name" value="Ribosomal proteins L15p and L18e"/>
    <property type="match status" value="1"/>
</dbReference>
<keyword evidence="2 4" id="KW-0689">Ribosomal protein</keyword>
<dbReference type="EMBL" id="CP001823">
    <property type="protein sequence ID" value="ACZ38491.1"/>
    <property type="molecule type" value="Genomic_DNA"/>
</dbReference>
<evidence type="ECO:0000256" key="6">
    <source>
        <dbReference type="SAM" id="MobiDB-lite"/>
    </source>
</evidence>
<evidence type="ECO:0000256" key="4">
    <source>
        <dbReference type="HAMAP-Rule" id="MF_01341"/>
    </source>
</evidence>
<gene>
    <name evidence="4" type="primary">rplO</name>
    <name evidence="8" type="ordered locus">Sthe_1055</name>
</gene>
<organism evidence="8 9">
    <name type="scientific">Sphaerobacter thermophilus (strain ATCC 49802 / DSM 20745 / KCCM 41009 / NCIMB 13125 / S 6022)</name>
    <dbReference type="NCBI Taxonomy" id="479434"/>
    <lineage>
        <taxon>Bacteria</taxon>
        <taxon>Pseudomonadati</taxon>
        <taxon>Thermomicrobiota</taxon>
        <taxon>Thermomicrobia</taxon>
        <taxon>Sphaerobacterales</taxon>
        <taxon>Sphaerobacterineae</taxon>
        <taxon>Sphaerobacteraceae</taxon>
        <taxon>Sphaerobacter</taxon>
    </lineage>
</organism>
<reference evidence="8 9" key="2">
    <citation type="journal article" date="2010" name="Stand. Genomic Sci.">
        <title>Complete genome sequence of Desulfohalobium retbaense type strain (HR(100)).</title>
        <authorList>
            <person name="Spring S."/>
            <person name="Nolan M."/>
            <person name="Lapidus A."/>
            <person name="Glavina Del Rio T."/>
            <person name="Copeland A."/>
            <person name="Tice H."/>
            <person name="Cheng J.F."/>
            <person name="Lucas S."/>
            <person name="Land M."/>
            <person name="Chen F."/>
            <person name="Bruce D."/>
            <person name="Goodwin L."/>
            <person name="Pitluck S."/>
            <person name="Ivanova N."/>
            <person name="Mavromatis K."/>
            <person name="Mikhailova N."/>
            <person name="Pati A."/>
            <person name="Chen A."/>
            <person name="Palaniappan K."/>
            <person name="Hauser L."/>
            <person name="Chang Y.J."/>
            <person name="Jeffries C.D."/>
            <person name="Munk C."/>
            <person name="Kiss H."/>
            <person name="Chain P."/>
            <person name="Han C."/>
            <person name="Brettin T."/>
            <person name="Detter J.C."/>
            <person name="Schuler E."/>
            <person name="Goker M."/>
            <person name="Rohde M."/>
            <person name="Bristow J."/>
            <person name="Eisen J.A."/>
            <person name="Markowitz V."/>
            <person name="Hugenholtz P."/>
            <person name="Kyrpides N.C."/>
            <person name="Klenk H.P."/>
        </authorList>
    </citation>
    <scope>NUCLEOTIDE SEQUENCE [LARGE SCALE GENOMIC DNA]</scope>
    <source>
        <strain evidence="9">ATCC 49802 / DSM 20745 / S 6022</strain>
    </source>
</reference>
<accession>D1C2M4</accession>
<evidence type="ECO:0000256" key="3">
    <source>
        <dbReference type="ARBA" id="ARBA00023274"/>
    </source>
</evidence>
<dbReference type="GO" id="GO:0022625">
    <property type="term" value="C:cytosolic large ribosomal subunit"/>
    <property type="evidence" value="ECO:0007669"/>
    <property type="project" value="TreeGrafter"/>
</dbReference>
<dbReference type="NCBIfam" id="TIGR01071">
    <property type="entry name" value="rplO_bact"/>
    <property type="match status" value="1"/>
</dbReference>
<dbReference type="FunCoup" id="D1C2M4">
    <property type="interactions" value="506"/>
</dbReference>
<keyword evidence="9" id="KW-1185">Reference proteome</keyword>
<comment type="subunit">
    <text evidence="4">Part of the 50S ribosomal subunit.</text>
</comment>
<dbReference type="Proteomes" id="UP000002027">
    <property type="component" value="Chromosome 1"/>
</dbReference>
<dbReference type="KEGG" id="sti:Sthe_1055"/>
<dbReference type="InParanoid" id="D1C2M4"/>
<protein>
    <recommendedName>
        <fullName evidence="4">Large ribosomal subunit protein uL15</fullName>
    </recommendedName>
</protein>
<comment type="similarity">
    <text evidence="1 4 5">Belongs to the universal ribosomal protein uL15 family.</text>
</comment>
<feature type="compositionally biased region" description="Basic and acidic residues" evidence="6">
    <location>
        <begin position="1"/>
        <end position="26"/>
    </location>
</feature>
<dbReference type="InterPro" id="IPR030878">
    <property type="entry name" value="Ribosomal_uL15"/>
</dbReference>
<dbReference type="PANTHER" id="PTHR12934">
    <property type="entry name" value="50S RIBOSOMAL PROTEIN L15"/>
    <property type="match status" value="1"/>
</dbReference>
<dbReference type="InterPro" id="IPR036227">
    <property type="entry name" value="Ribosomal_uL15/eL18_sf"/>
</dbReference>
<dbReference type="Gene3D" id="3.100.10.10">
    <property type="match status" value="1"/>
</dbReference>
<dbReference type="InterPro" id="IPR001196">
    <property type="entry name" value="Ribosomal_uL15_CS"/>
</dbReference>
<evidence type="ECO:0000259" key="7">
    <source>
        <dbReference type="Pfam" id="PF00828"/>
    </source>
</evidence>
<dbReference type="InterPro" id="IPR005749">
    <property type="entry name" value="Ribosomal_uL15_bac-type"/>
</dbReference>
<dbReference type="RefSeq" id="WP_012871538.1">
    <property type="nucleotide sequence ID" value="NC_013523.1"/>
</dbReference>
<keyword evidence="3 4" id="KW-0687">Ribonucleoprotein</keyword>
<dbReference type="InterPro" id="IPR021131">
    <property type="entry name" value="Ribosomal_uL15/eL18"/>
</dbReference>
<dbReference type="PANTHER" id="PTHR12934:SF11">
    <property type="entry name" value="LARGE RIBOSOMAL SUBUNIT PROTEIN UL15M"/>
    <property type="match status" value="1"/>
</dbReference>
<keyword evidence="4" id="KW-0694">RNA-binding</keyword>
<reference evidence="9" key="1">
    <citation type="submission" date="2009-11" db="EMBL/GenBank/DDBJ databases">
        <title>The complete chromosome 1 of Sphaerobacter thermophilus DSM 20745.</title>
        <authorList>
            <person name="Lucas S."/>
            <person name="Copeland A."/>
            <person name="Lapidus A."/>
            <person name="Glavina del Rio T."/>
            <person name="Dalin E."/>
            <person name="Tice H."/>
            <person name="Bruce D."/>
            <person name="Goodwin L."/>
            <person name="Pitluck S."/>
            <person name="Kyrpides N."/>
            <person name="Mavromatis K."/>
            <person name="Ivanova N."/>
            <person name="Mikhailova N."/>
            <person name="LaButti K.M."/>
            <person name="Clum A."/>
            <person name="Sun H.I."/>
            <person name="Brettin T."/>
            <person name="Detter J.C."/>
            <person name="Han C."/>
            <person name="Larimer F."/>
            <person name="Land M."/>
            <person name="Hauser L."/>
            <person name="Markowitz V."/>
            <person name="Cheng J.F."/>
            <person name="Hugenholtz P."/>
            <person name="Woyke T."/>
            <person name="Wu D."/>
            <person name="Steenblock K."/>
            <person name="Schneider S."/>
            <person name="Pukall R."/>
            <person name="Goeker M."/>
            <person name="Klenk H.P."/>
            <person name="Eisen J.A."/>
        </authorList>
    </citation>
    <scope>NUCLEOTIDE SEQUENCE [LARGE SCALE GENOMIC DNA]</scope>
    <source>
        <strain evidence="9">ATCC 49802 / DSM 20745 / S 6022</strain>
    </source>
</reference>
<feature type="domain" description="Large ribosomal subunit protein uL15/eL18" evidence="7">
    <location>
        <begin position="75"/>
        <end position="143"/>
    </location>
</feature>
<dbReference type="STRING" id="479434.Sthe_1055"/>
<dbReference type="HOGENOM" id="CLU_055188_4_1_0"/>
<dbReference type="AlphaFoldDB" id="D1C2M4"/>
<evidence type="ECO:0000313" key="8">
    <source>
        <dbReference type="EMBL" id="ACZ38491.1"/>
    </source>
</evidence>
<dbReference type="GO" id="GO:0006412">
    <property type="term" value="P:translation"/>
    <property type="evidence" value="ECO:0007669"/>
    <property type="project" value="UniProtKB-UniRule"/>
</dbReference>
<dbReference type="GO" id="GO:0019843">
    <property type="term" value="F:rRNA binding"/>
    <property type="evidence" value="ECO:0007669"/>
    <property type="project" value="UniProtKB-UniRule"/>
</dbReference>
<dbReference type="PROSITE" id="PS00475">
    <property type="entry name" value="RIBOSOMAL_L15"/>
    <property type="match status" value="1"/>
</dbReference>